<name>A0A3P3W9I4_9FLAO</name>
<evidence type="ECO:0000313" key="3">
    <source>
        <dbReference type="Proteomes" id="UP000275719"/>
    </source>
</evidence>
<dbReference type="AlphaFoldDB" id="A0A3P3W9I4"/>
<organism evidence="2 3">
    <name type="scientific">Paenimyroides tangerinum</name>
    <dbReference type="NCBI Taxonomy" id="2488728"/>
    <lineage>
        <taxon>Bacteria</taxon>
        <taxon>Pseudomonadati</taxon>
        <taxon>Bacteroidota</taxon>
        <taxon>Flavobacteriia</taxon>
        <taxon>Flavobacteriales</taxon>
        <taxon>Flavobacteriaceae</taxon>
        <taxon>Paenimyroides</taxon>
    </lineage>
</organism>
<gene>
    <name evidence="2" type="ORF">EG240_07180</name>
</gene>
<reference evidence="2 3" key="1">
    <citation type="submission" date="2018-11" db="EMBL/GenBank/DDBJ databases">
        <title>Flavobacterium sp. nov., YIM 102701-2 draft genome.</title>
        <authorList>
            <person name="Li G."/>
            <person name="Jiang Y."/>
        </authorList>
    </citation>
    <scope>NUCLEOTIDE SEQUENCE [LARGE SCALE GENOMIC DNA]</scope>
    <source>
        <strain evidence="2 3">YIM 102701-2</strain>
    </source>
</reference>
<evidence type="ECO:0000313" key="2">
    <source>
        <dbReference type="EMBL" id="RRJ90977.1"/>
    </source>
</evidence>
<keyword evidence="1" id="KW-0812">Transmembrane</keyword>
<keyword evidence="1" id="KW-0472">Membrane</keyword>
<dbReference type="EMBL" id="RQVQ01000013">
    <property type="protein sequence ID" value="RRJ90977.1"/>
    <property type="molecule type" value="Genomic_DNA"/>
</dbReference>
<keyword evidence="3" id="KW-1185">Reference proteome</keyword>
<evidence type="ECO:0000256" key="1">
    <source>
        <dbReference type="SAM" id="Phobius"/>
    </source>
</evidence>
<sequence>MGYNISGIVINKDLENLNVDLQKVLNLDLEYECDIDFETASENWKDENIVDVYSTKSGTLIFTNFERCFDECFSFADTHILTFAISETSMSFYFAYSINEKLIRSLAFTDDEIVHEQGLRLKVEDENENISEVIWKQIEMVLGKSYWEINIEEKAKRYRIITPKVEIETEQIETEENKKSVINTSEEKSKKNNGLVKLYLLVSFAILLVFGLIYVIYNILMLP</sequence>
<dbReference type="RefSeq" id="WP_125018714.1">
    <property type="nucleotide sequence ID" value="NZ_RQVQ01000013.1"/>
</dbReference>
<comment type="caution">
    <text evidence="2">The sequence shown here is derived from an EMBL/GenBank/DDBJ whole genome shotgun (WGS) entry which is preliminary data.</text>
</comment>
<protein>
    <submittedName>
        <fullName evidence="2">Uncharacterized protein</fullName>
    </submittedName>
</protein>
<dbReference type="OrthoDB" id="6705767at2"/>
<accession>A0A3P3W9I4</accession>
<keyword evidence="1" id="KW-1133">Transmembrane helix</keyword>
<dbReference type="Proteomes" id="UP000275719">
    <property type="component" value="Unassembled WGS sequence"/>
</dbReference>
<proteinExistence type="predicted"/>
<feature type="transmembrane region" description="Helical" evidence="1">
    <location>
        <begin position="198"/>
        <end position="220"/>
    </location>
</feature>